<organism evidence="4 5">
    <name type="scientific">Brevibacillus parabrevis</name>
    <dbReference type="NCBI Taxonomy" id="54914"/>
    <lineage>
        <taxon>Bacteria</taxon>
        <taxon>Bacillati</taxon>
        <taxon>Bacillota</taxon>
        <taxon>Bacilli</taxon>
        <taxon>Bacillales</taxon>
        <taxon>Paenibacillaceae</taxon>
        <taxon>Brevibacillus</taxon>
    </lineage>
</organism>
<feature type="transmembrane region" description="Helical" evidence="2">
    <location>
        <begin position="37"/>
        <end position="59"/>
    </location>
</feature>
<evidence type="ECO:0000256" key="1">
    <source>
        <dbReference type="ARBA" id="ARBA00022801"/>
    </source>
</evidence>
<feature type="transmembrane region" description="Helical" evidence="2">
    <location>
        <begin position="71"/>
        <end position="89"/>
    </location>
</feature>
<dbReference type="InterPro" id="IPR001932">
    <property type="entry name" value="PPM-type_phosphatase-like_dom"/>
</dbReference>
<dbReference type="AlphaFoldDB" id="A0A4Y3PDV7"/>
<keyword evidence="5" id="KW-1185">Reference proteome</keyword>
<feature type="transmembrane region" description="Helical" evidence="2">
    <location>
        <begin position="110"/>
        <end position="128"/>
    </location>
</feature>
<keyword evidence="2" id="KW-0472">Membrane</keyword>
<reference evidence="4 5" key="1">
    <citation type="submission" date="2019-06" db="EMBL/GenBank/DDBJ databases">
        <title>Whole genome shotgun sequence of Brevibacillus parabrevis NBRC 12334.</title>
        <authorList>
            <person name="Hosoyama A."/>
            <person name="Uohara A."/>
            <person name="Ohji S."/>
            <person name="Ichikawa N."/>
        </authorList>
    </citation>
    <scope>NUCLEOTIDE SEQUENCE [LARGE SCALE GENOMIC DNA]</scope>
    <source>
        <strain evidence="4 5">NBRC 12334</strain>
    </source>
</reference>
<dbReference type="Gene3D" id="3.60.40.10">
    <property type="entry name" value="PPM-type phosphatase domain"/>
    <property type="match status" value="1"/>
</dbReference>
<dbReference type="InterPro" id="IPR036457">
    <property type="entry name" value="PPM-type-like_dom_sf"/>
</dbReference>
<dbReference type="RefSeq" id="WP_233454073.1">
    <property type="nucleotide sequence ID" value="NZ_BJMH01000005.1"/>
</dbReference>
<comment type="caution">
    <text evidence="4">The sequence shown here is derived from an EMBL/GenBank/DDBJ whole genome shotgun (WGS) entry which is preliminary data.</text>
</comment>
<evidence type="ECO:0000313" key="4">
    <source>
        <dbReference type="EMBL" id="GEB31743.1"/>
    </source>
</evidence>
<keyword evidence="2" id="KW-1133">Transmembrane helix</keyword>
<dbReference type="InterPro" id="IPR052016">
    <property type="entry name" value="Bact_Sigma-Reg"/>
</dbReference>
<accession>A0A4Y3PDV7</accession>
<name>A0A4Y3PDV7_BREPA</name>
<gene>
    <name evidence="4" type="ORF">BPA01_13230</name>
</gene>
<dbReference type="EMBL" id="BJMH01000005">
    <property type="protein sequence ID" value="GEB31743.1"/>
    <property type="molecule type" value="Genomic_DNA"/>
</dbReference>
<evidence type="ECO:0000313" key="5">
    <source>
        <dbReference type="Proteomes" id="UP000316882"/>
    </source>
</evidence>
<protein>
    <recommendedName>
        <fullName evidence="3">PPM-type phosphatase domain-containing protein</fullName>
    </recommendedName>
</protein>
<dbReference type="SMART" id="SM00331">
    <property type="entry name" value="PP2C_SIG"/>
    <property type="match status" value="1"/>
</dbReference>
<dbReference type="PROSITE" id="PS51257">
    <property type="entry name" value="PROKAR_LIPOPROTEIN"/>
    <property type="match status" value="1"/>
</dbReference>
<dbReference type="GO" id="GO:0016791">
    <property type="term" value="F:phosphatase activity"/>
    <property type="evidence" value="ECO:0007669"/>
    <property type="project" value="TreeGrafter"/>
</dbReference>
<feature type="domain" description="PPM-type phosphatase" evidence="3">
    <location>
        <begin position="360"/>
        <end position="579"/>
    </location>
</feature>
<dbReference type="PANTHER" id="PTHR43156:SF2">
    <property type="entry name" value="STAGE II SPORULATION PROTEIN E"/>
    <property type="match status" value="1"/>
</dbReference>
<keyword evidence="1" id="KW-0378">Hydrolase</keyword>
<dbReference type="Proteomes" id="UP000316882">
    <property type="component" value="Unassembled WGS sequence"/>
</dbReference>
<dbReference type="PANTHER" id="PTHR43156">
    <property type="entry name" value="STAGE II SPORULATION PROTEIN E-RELATED"/>
    <property type="match status" value="1"/>
</dbReference>
<keyword evidence="2" id="KW-0812">Transmembrane</keyword>
<dbReference type="Pfam" id="PF07228">
    <property type="entry name" value="SpoIIE"/>
    <property type="match status" value="1"/>
</dbReference>
<evidence type="ECO:0000256" key="2">
    <source>
        <dbReference type="SAM" id="Phobius"/>
    </source>
</evidence>
<proteinExistence type="predicted"/>
<evidence type="ECO:0000259" key="3">
    <source>
        <dbReference type="SMART" id="SM00331"/>
    </source>
</evidence>
<dbReference type="STRING" id="54914.AV540_21150"/>
<dbReference type="SUPFAM" id="SSF81606">
    <property type="entry name" value="PP2C-like"/>
    <property type="match status" value="1"/>
</dbReference>
<feature type="transmembrane region" description="Helical" evidence="2">
    <location>
        <begin position="6"/>
        <end position="25"/>
    </location>
</feature>
<sequence>MIWKIALYLSGIGIGVYLIFLSCGLQRQPHRWFDISFLQGIGLIAWGLGSLLVLAFAWIGHGLGVPFCSGTYLAGIVSLLFLLLTHRPLRAKTQIKGAQLLMDWQMSTRQHTGIVQVILLVITASLLALPEMPFYAKVGLAIAVGYTSVRTYLNNRDNQHLMSETLSSVSSLESRLTQQLAHTEWMNNQLSLVEELKQNYEELLIASNKISVSDVHYDSIHRITTELVDVWFHQIKTLAYIGISWESEHGDVYFHMERGRRDDRGAAHFVEERIVVSEQWDTAKTPRYVRLLAQTVCNEYDMETKELEQSFFQLLLVTVRGLILRCLHEHQSSELKELELEMGLARRIQSMLIPKEEWRVDGLRARTVFVPVTYVGGDYIDFVPIDERYTCFIVADVSGHGLPASIWATGIRIAVRAVLQNNASPDDILQRLNQLLYTDLAKTRSYITMLVAVYDSVQHKILLARAGHPQPLYLSATKKAVLRCNGGVGLGLLADSTYQLEEVPLKEEGILLLYTDGLLDTGRKDVLRSSHGLLEELAVLLDEHEPGSEETIERVESYLWAMMRQGQQTDDISVLILQFQSGSSAGHRGKETPVLLGVPELKRP</sequence>